<accession>A0A845SK87</accession>
<comment type="caution">
    <text evidence="1">The sequence shown here is derived from an EMBL/GenBank/DDBJ whole genome shotgun (WGS) entry which is preliminary data.</text>
</comment>
<dbReference type="EMBL" id="WUBS01000007">
    <property type="protein sequence ID" value="NDL63374.1"/>
    <property type="molecule type" value="Genomic_DNA"/>
</dbReference>
<dbReference type="RefSeq" id="WP_162366093.1">
    <property type="nucleotide sequence ID" value="NZ_WUBS01000007.1"/>
</dbReference>
<gene>
    <name evidence="1" type="ORF">GRH90_11535</name>
</gene>
<dbReference type="Pfam" id="PF06266">
    <property type="entry name" value="HrpF"/>
    <property type="match status" value="1"/>
</dbReference>
<evidence type="ECO:0000313" key="1">
    <source>
        <dbReference type="EMBL" id="NDL63374.1"/>
    </source>
</evidence>
<dbReference type="Proteomes" id="UP000461443">
    <property type="component" value="Unassembled WGS sequence"/>
</dbReference>
<reference evidence="1 2" key="1">
    <citation type="submission" date="2019-12" db="EMBL/GenBank/DDBJ databases">
        <authorList>
            <person name="Lee S.D."/>
        </authorList>
    </citation>
    <scope>NUCLEOTIDE SEQUENCE [LARGE SCALE GENOMIC DNA]</scope>
    <source>
        <strain evidence="1 2">SAP-6</strain>
    </source>
</reference>
<dbReference type="AlphaFoldDB" id="A0A845SK87"/>
<name>A0A845SK87_9GAMM</name>
<keyword evidence="2" id="KW-1185">Reference proteome</keyword>
<reference evidence="1 2" key="2">
    <citation type="submission" date="2020-02" db="EMBL/GenBank/DDBJ databases">
        <title>The new genus of Enterobacteriales.</title>
        <authorList>
            <person name="Kim I.S."/>
        </authorList>
    </citation>
    <scope>NUCLEOTIDE SEQUENCE [LARGE SCALE GENOMIC DNA]</scope>
    <source>
        <strain evidence="1 2">SAP-6</strain>
    </source>
</reference>
<sequence>MSSDPIQRRLIQEVVSTQNSMASVAQQDAGQPYDIGDMYAFNFALQDVANANWANSQYTQYKYGISKAIINAIN</sequence>
<dbReference type="InterPro" id="IPR009371">
    <property type="entry name" value="T3SS_HrpF"/>
</dbReference>
<protein>
    <submittedName>
        <fullName evidence="1">HrpF protein</fullName>
    </submittedName>
</protein>
<proteinExistence type="predicted"/>
<organism evidence="1 2">
    <name type="scientific">Acerihabitans arboris</name>
    <dbReference type="NCBI Taxonomy" id="2691583"/>
    <lineage>
        <taxon>Bacteria</taxon>
        <taxon>Pseudomonadati</taxon>
        <taxon>Pseudomonadota</taxon>
        <taxon>Gammaproteobacteria</taxon>
        <taxon>Enterobacterales</taxon>
        <taxon>Pectobacteriaceae</taxon>
        <taxon>Acerihabitans</taxon>
    </lineage>
</organism>
<evidence type="ECO:0000313" key="2">
    <source>
        <dbReference type="Proteomes" id="UP000461443"/>
    </source>
</evidence>